<dbReference type="EMBL" id="CP072110">
    <property type="protein sequence ID" value="QTH64674.1"/>
    <property type="molecule type" value="Genomic_DNA"/>
</dbReference>
<dbReference type="Proteomes" id="UP000682739">
    <property type="component" value="Chromosome"/>
</dbReference>
<keyword evidence="2" id="KW-1185">Reference proteome</keyword>
<evidence type="ECO:0000313" key="1">
    <source>
        <dbReference type="EMBL" id="QTH64674.1"/>
    </source>
</evidence>
<accession>A0A975DDG2</accession>
<reference evidence="1" key="1">
    <citation type="submission" date="2021-03" db="EMBL/GenBank/DDBJ databases">
        <title>Description of Psychrosphaera ytuae sp. nov. isolated from deep sea sediment of South China Sea.</title>
        <authorList>
            <person name="Zhang J."/>
            <person name="Xu X.-D."/>
        </authorList>
    </citation>
    <scope>NUCLEOTIDE SEQUENCE</scope>
    <source>
        <strain evidence="1">MTZ26</strain>
    </source>
</reference>
<proteinExistence type="predicted"/>
<organism evidence="1 2">
    <name type="scientific">Psychrosphaera ytuae</name>
    <dbReference type="NCBI Taxonomy" id="2820710"/>
    <lineage>
        <taxon>Bacteria</taxon>
        <taxon>Pseudomonadati</taxon>
        <taxon>Pseudomonadota</taxon>
        <taxon>Gammaproteobacteria</taxon>
        <taxon>Alteromonadales</taxon>
        <taxon>Pseudoalteromonadaceae</taxon>
        <taxon>Psychrosphaera</taxon>
    </lineage>
</organism>
<sequence>MNATKIFPNRSTEKVRSHFFVLTFVCLFVLFFFNSEVRAAPDTKKVLSSFTSFNANNLHPVKAILDDDWRYRINQDADYGVSQTQFELGYQFNQWQVGVGSRIEHYLVTNSDSAKLYKYSKTQFPQSLATQGTSFDLDIQYKMLRARKLWLAHLFEYGHNLRITNKFNYWDPRAFRESKLVGLVNYDGATTGLATMEESYTHKNLLKRPDQKNWNNGQGFSWDLFLHWQISKNTMVSIDLINLFNQVDFDGVGYSKGELNSSTTYRDEQGILRFNPNYRGVEQEITQRLRMPTEQKTTVSYASGSLQYFLEHHNHHLTTTTKMGISKYARWADSEYKLELAYEARHSALHLGVSNEWLSLAMMSDDINLSEAEVIELTLYAKFRF</sequence>
<evidence type="ECO:0000313" key="2">
    <source>
        <dbReference type="Proteomes" id="UP000682739"/>
    </source>
</evidence>
<gene>
    <name evidence="1" type="ORF">J1N51_04175</name>
</gene>
<dbReference type="AlphaFoldDB" id="A0A975DDG2"/>
<dbReference type="KEGG" id="psym:J1N51_04175"/>
<protein>
    <submittedName>
        <fullName evidence="1">Uncharacterized protein</fullName>
    </submittedName>
</protein>
<name>A0A975DDG2_9GAMM</name>
<dbReference type="RefSeq" id="WP_208832728.1">
    <property type="nucleotide sequence ID" value="NZ_CP072110.1"/>
</dbReference>